<dbReference type="AlphaFoldDB" id="A0A3M0A8W1"/>
<evidence type="ECO:0000259" key="7">
    <source>
        <dbReference type="PROSITE" id="PS50893"/>
    </source>
</evidence>
<dbReference type="GO" id="GO:0022857">
    <property type="term" value="F:transmembrane transporter activity"/>
    <property type="evidence" value="ECO:0007669"/>
    <property type="project" value="InterPro"/>
</dbReference>
<evidence type="ECO:0000256" key="4">
    <source>
        <dbReference type="ARBA" id="ARBA00022840"/>
    </source>
</evidence>
<keyword evidence="9" id="KW-1185">Reference proteome</keyword>
<dbReference type="OrthoDB" id="9800654at2"/>
<proteinExistence type="predicted"/>
<keyword evidence="2" id="KW-0547">Nucleotide-binding</keyword>
<dbReference type="SMART" id="SM00382">
    <property type="entry name" value="AAA"/>
    <property type="match status" value="1"/>
</dbReference>
<dbReference type="InterPro" id="IPR003439">
    <property type="entry name" value="ABC_transporter-like_ATP-bd"/>
</dbReference>
<dbReference type="NCBIfam" id="NF010061">
    <property type="entry name" value="PRK13538.1"/>
    <property type="match status" value="1"/>
</dbReference>
<dbReference type="NCBIfam" id="TIGR01189">
    <property type="entry name" value="ccmA"/>
    <property type="match status" value="1"/>
</dbReference>
<name>A0A3M0A8W1_9GAMM</name>
<evidence type="ECO:0000256" key="2">
    <source>
        <dbReference type="ARBA" id="ARBA00022741"/>
    </source>
</evidence>
<dbReference type="Pfam" id="PF00005">
    <property type="entry name" value="ABC_tran"/>
    <property type="match status" value="1"/>
</dbReference>
<dbReference type="PANTHER" id="PTHR43499">
    <property type="entry name" value="ABC TRANSPORTER I FAMILY MEMBER 1"/>
    <property type="match status" value="1"/>
</dbReference>
<keyword evidence="1" id="KW-0813">Transport</keyword>
<evidence type="ECO:0000256" key="3">
    <source>
        <dbReference type="ARBA" id="ARBA00022748"/>
    </source>
</evidence>
<keyword evidence="3" id="KW-0201">Cytochrome c-type biogenesis</keyword>
<evidence type="ECO:0000256" key="6">
    <source>
        <dbReference type="ARBA" id="ARBA00023136"/>
    </source>
</evidence>
<dbReference type="PANTHER" id="PTHR43499:SF1">
    <property type="entry name" value="ABC TRANSPORTER I FAMILY MEMBER 1"/>
    <property type="match status" value="1"/>
</dbReference>
<dbReference type="InterPro" id="IPR017871">
    <property type="entry name" value="ABC_transporter-like_CS"/>
</dbReference>
<gene>
    <name evidence="8" type="ORF">DFR27_1116</name>
</gene>
<dbReference type="GO" id="GO:0017004">
    <property type="term" value="P:cytochrome complex assembly"/>
    <property type="evidence" value="ECO:0007669"/>
    <property type="project" value="UniProtKB-KW"/>
</dbReference>
<keyword evidence="5" id="KW-1278">Translocase</keyword>
<accession>A0A3M0A8W1</accession>
<feature type="domain" description="ABC transporter" evidence="7">
    <location>
        <begin position="5"/>
        <end position="206"/>
    </location>
</feature>
<evidence type="ECO:0000313" key="9">
    <source>
        <dbReference type="Proteomes" id="UP000267187"/>
    </source>
</evidence>
<keyword evidence="6" id="KW-0472">Membrane</keyword>
<dbReference type="GO" id="GO:0005524">
    <property type="term" value="F:ATP binding"/>
    <property type="evidence" value="ECO:0007669"/>
    <property type="project" value="UniProtKB-KW"/>
</dbReference>
<dbReference type="InterPro" id="IPR005895">
    <property type="entry name" value="ABC_transptr_haem_export_CcmA"/>
</dbReference>
<dbReference type="PROSITE" id="PS00211">
    <property type="entry name" value="ABC_TRANSPORTER_1"/>
    <property type="match status" value="1"/>
</dbReference>
<dbReference type="PROSITE" id="PS50893">
    <property type="entry name" value="ABC_TRANSPORTER_2"/>
    <property type="match status" value="1"/>
</dbReference>
<organism evidence="8 9">
    <name type="scientific">Umboniibacter marinipuniceus</name>
    <dbReference type="NCBI Taxonomy" id="569599"/>
    <lineage>
        <taxon>Bacteria</taxon>
        <taxon>Pseudomonadati</taxon>
        <taxon>Pseudomonadota</taxon>
        <taxon>Gammaproteobacteria</taxon>
        <taxon>Cellvibrionales</taxon>
        <taxon>Cellvibrionaceae</taxon>
        <taxon>Umboniibacter</taxon>
    </lineage>
</organism>
<dbReference type="GO" id="GO:0016887">
    <property type="term" value="F:ATP hydrolysis activity"/>
    <property type="evidence" value="ECO:0007669"/>
    <property type="project" value="InterPro"/>
</dbReference>
<dbReference type="RefSeq" id="WP_121876448.1">
    <property type="nucleotide sequence ID" value="NZ_REFJ01000002.1"/>
</dbReference>
<dbReference type="EMBL" id="REFJ01000002">
    <property type="protein sequence ID" value="RMA81300.1"/>
    <property type="molecule type" value="Genomic_DNA"/>
</dbReference>
<evidence type="ECO:0000313" key="8">
    <source>
        <dbReference type="EMBL" id="RMA81300.1"/>
    </source>
</evidence>
<dbReference type="InterPro" id="IPR027417">
    <property type="entry name" value="P-loop_NTPase"/>
</dbReference>
<reference evidence="8 9" key="1">
    <citation type="submission" date="2018-10" db="EMBL/GenBank/DDBJ databases">
        <title>Genomic Encyclopedia of Type Strains, Phase IV (KMG-IV): sequencing the most valuable type-strain genomes for metagenomic binning, comparative biology and taxonomic classification.</title>
        <authorList>
            <person name="Goeker M."/>
        </authorList>
    </citation>
    <scope>NUCLEOTIDE SEQUENCE [LARGE SCALE GENOMIC DNA]</scope>
    <source>
        <strain evidence="8 9">DSM 25080</strain>
    </source>
</reference>
<dbReference type="SUPFAM" id="SSF52540">
    <property type="entry name" value="P-loop containing nucleoside triphosphate hydrolases"/>
    <property type="match status" value="1"/>
</dbReference>
<dbReference type="Proteomes" id="UP000267187">
    <property type="component" value="Unassembled WGS sequence"/>
</dbReference>
<protein>
    <submittedName>
        <fullName evidence="8">Heme exporter protein A</fullName>
    </submittedName>
</protein>
<dbReference type="Gene3D" id="3.40.50.300">
    <property type="entry name" value="P-loop containing nucleotide triphosphate hydrolases"/>
    <property type="match status" value="1"/>
</dbReference>
<comment type="caution">
    <text evidence="8">The sequence shown here is derived from an EMBL/GenBank/DDBJ whole genome shotgun (WGS) entry which is preliminary data.</text>
</comment>
<evidence type="ECO:0000256" key="1">
    <source>
        <dbReference type="ARBA" id="ARBA00022448"/>
    </source>
</evidence>
<dbReference type="InterPro" id="IPR003593">
    <property type="entry name" value="AAA+_ATPase"/>
</dbReference>
<evidence type="ECO:0000256" key="5">
    <source>
        <dbReference type="ARBA" id="ARBA00022967"/>
    </source>
</evidence>
<sequence length="212" mass="23405">MSISIHLQELSCSHDDVALFQPLTHHFAPCAVYRIAGDNGAGKTTLLRSLAGLFQGTSGTIEWLNTQPSSSAAKLPQAERRANLLYIGHKGGIKLGLTPLENLRWLTEYQIADKPLLDALDRVGLYGYEFVPAAKLSAGQKRRVALARLYVSQHPVWILDEPLTALDKAAVESLTDFFRQEAERGRLVILTTHQSLPIDDLVTVKLEHVPCD</sequence>
<keyword evidence="4" id="KW-0067">ATP-binding</keyword>